<reference evidence="2 3" key="1">
    <citation type="submission" date="2023-02" db="EMBL/GenBank/DDBJ databases">
        <title>LHISI_Scaffold_Assembly.</title>
        <authorList>
            <person name="Stuart O.P."/>
            <person name="Cleave R."/>
            <person name="Magrath M.J.L."/>
            <person name="Mikheyev A.S."/>
        </authorList>
    </citation>
    <scope>NUCLEOTIDE SEQUENCE [LARGE SCALE GENOMIC DNA]</scope>
    <source>
        <strain evidence="2">Daus_M_001</strain>
        <tissue evidence="2">Leg muscle</tissue>
    </source>
</reference>
<name>A0ABQ9H679_9NEOP</name>
<comment type="caution">
    <text evidence="2">The sequence shown here is derived from an EMBL/GenBank/DDBJ whole genome shotgun (WGS) entry which is preliminary data.</text>
</comment>
<organism evidence="2 3">
    <name type="scientific">Dryococelus australis</name>
    <dbReference type="NCBI Taxonomy" id="614101"/>
    <lineage>
        <taxon>Eukaryota</taxon>
        <taxon>Metazoa</taxon>
        <taxon>Ecdysozoa</taxon>
        <taxon>Arthropoda</taxon>
        <taxon>Hexapoda</taxon>
        <taxon>Insecta</taxon>
        <taxon>Pterygota</taxon>
        <taxon>Neoptera</taxon>
        <taxon>Polyneoptera</taxon>
        <taxon>Phasmatodea</taxon>
        <taxon>Verophasmatodea</taxon>
        <taxon>Anareolatae</taxon>
        <taxon>Phasmatidae</taxon>
        <taxon>Eurycanthinae</taxon>
        <taxon>Dryococelus</taxon>
    </lineage>
</organism>
<evidence type="ECO:0000313" key="3">
    <source>
        <dbReference type="Proteomes" id="UP001159363"/>
    </source>
</evidence>
<dbReference type="Proteomes" id="UP001159363">
    <property type="component" value="Chromosome 6"/>
</dbReference>
<evidence type="ECO:0000256" key="1">
    <source>
        <dbReference type="SAM" id="MobiDB-lite"/>
    </source>
</evidence>
<dbReference type="EMBL" id="JARBHB010000007">
    <property type="protein sequence ID" value="KAJ8879796.1"/>
    <property type="molecule type" value="Genomic_DNA"/>
</dbReference>
<proteinExistence type="predicted"/>
<sequence length="118" mass="13800">MNEENGLAVTDSNVTPARPGKSRKKRRSERSYSAKGFPKRRIGNHAQNSRFKRCEISLQDVRRSDQRFYQEPDRQVQNAFILKYVTVKTPARKRSRSDSFEKSVTTKCYLPKNMEAEQ</sequence>
<feature type="region of interest" description="Disordered" evidence="1">
    <location>
        <begin position="1"/>
        <end position="48"/>
    </location>
</feature>
<evidence type="ECO:0000313" key="2">
    <source>
        <dbReference type="EMBL" id="KAJ8879796.1"/>
    </source>
</evidence>
<accession>A0ABQ9H679</accession>
<gene>
    <name evidence="2" type="ORF">PR048_020404</name>
</gene>
<keyword evidence="3" id="KW-1185">Reference proteome</keyword>
<protein>
    <submittedName>
        <fullName evidence="2">Uncharacterized protein</fullName>
    </submittedName>
</protein>